<dbReference type="PIRSF" id="PIRSF002808">
    <property type="entry name" value="Hexose_phosphate_transp"/>
    <property type="match status" value="1"/>
</dbReference>
<dbReference type="PROSITE" id="PS50850">
    <property type="entry name" value="MFS"/>
    <property type="match status" value="1"/>
</dbReference>
<feature type="transmembrane region" description="Helical" evidence="8">
    <location>
        <begin position="183"/>
        <end position="201"/>
    </location>
</feature>
<gene>
    <name evidence="10" type="ORF">BSAL_74005</name>
</gene>
<keyword evidence="6 8" id="KW-1133">Transmembrane helix</keyword>
<dbReference type="PANTHER" id="PTHR43184">
    <property type="entry name" value="MAJOR FACILITATOR SUPERFAMILY TRANSPORTER 16, ISOFORM B"/>
    <property type="match status" value="1"/>
</dbReference>
<evidence type="ECO:0000256" key="6">
    <source>
        <dbReference type="ARBA" id="ARBA00022989"/>
    </source>
</evidence>
<keyword evidence="4" id="KW-0762">Sugar transport</keyword>
<dbReference type="OrthoDB" id="3639251at2759"/>
<protein>
    <submittedName>
        <fullName evidence="10">MFS transporter-like protein, putative</fullName>
    </submittedName>
</protein>
<keyword evidence="3" id="KW-0813">Transport</keyword>
<dbReference type="InterPro" id="IPR000849">
    <property type="entry name" value="Sugar_P_transporter"/>
</dbReference>
<feature type="transmembrane region" description="Helical" evidence="8">
    <location>
        <begin position="421"/>
        <end position="442"/>
    </location>
</feature>
<dbReference type="GO" id="GO:0016020">
    <property type="term" value="C:membrane"/>
    <property type="evidence" value="ECO:0007669"/>
    <property type="project" value="UniProtKB-SubCell"/>
</dbReference>
<keyword evidence="7 8" id="KW-0472">Membrane</keyword>
<evidence type="ECO:0000256" key="4">
    <source>
        <dbReference type="ARBA" id="ARBA00022597"/>
    </source>
</evidence>
<dbReference type="OMA" id="WRIQIFA"/>
<comment type="subcellular location">
    <subcellularLocation>
        <location evidence="1">Membrane</location>
        <topology evidence="1">Multi-pass membrane protein</topology>
    </subcellularLocation>
</comment>
<dbReference type="Proteomes" id="UP000051952">
    <property type="component" value="Unassembled WGS sequence"/>
</dbReference>
<keyword evidence="11" id="KW-1185">Reference proteome</keyword>
<dbReference type="Pfam" id="PF07690">
    <property type="entry name" value="MFS_1"/>
    <property type="match status" value="1"/>
</dbReference>
<reference evidence="11" key="1">
    <citation type="submission" date="2015-09" db="EMBL/GenBank/DDBJ databases">
        <authorList>
            <consortium name="Pathogen Informatics"/>
        </authorList>
    </citation>
    <scope>NUCLEOTIDE SEQUENCE [LARGE SCALE GENOMIC DNA]</scope>
    <source>
        <strain evidence="11">Lake Konstanz</strain>
    </source>
</reference>
<dbReference type="InterPro" id="IPR011701">
    <property type="entry name" value="MFS"/>
</dbReference>
<dbReference type="VEuPathDB" id="TriTrypDB:BSAL_74005"/>
<dbReference type="InterPro" id="IPR020846">
    <property type="entry name" value="MFS_dom"/>
</dbReference>
<organism evidence="10 11">
    <name type="scientific">Bodo saltans</name>
    <name type="common">Flagellated protozoan</name>
    <dbReference type="NCBI Taxonomy" id="75058"/>
    <lineage>
        <taxon>Eukaryota</taxon>
        <taxon>Discoba</taxon>
        <taxon>Euglenozoa</taxon>
        <taxon>Kinetoplastea</taxon>
        <taxon>Metakinetoplastina</taxon>
        <taxon>Eubodonida</taxon>
        <taxon>Bodonidae</taxon>
        <taxon>Bodo</taxon>
    </lineage>
</organism>
<keyword evidence="5 8" id="KW-0812">Transmembrane</keyword>
<evidence type="ECO:0000259" key="9">
    <source>
        <dbReference type="PROSITE" id="PS50850"/>
    </source>
</evidence>
<feature type="transmembrane region" description="Helical" evidence="8">
    <location>
        <begin position="316"/>
        <end position="345"/>
    </location>
</feature>
<feature type="transmembrane region" description="Helical" evidence="8">
    <location>
        <begin position="454"/>
        <end position="474"/>
    </location>
</feature>
<proteinExistence type="inferred from homology"/>
<evidence type="ECO:0000256" key="7">
    <source>
        <dbReference type="ARBA" id="ARBA00023136"/>
    </source>
</evidence>
<dbReference type="Gene3D" id="1.20.1250.20">
    <property type="entry name" value="MFS general substrate transporter like domains"/>
    <property type="match status" value="2"/>
</dbReference>
<comment type="similarity">
    <text evidence="2">Belongs to the major facilitator superfamily. Organophosphate:Pi antiporter (OPA) (TC 2.A.1.4) family.</text>
</comment>
<evidence type="ECO:0000313" key="10">
    <source>
        <dbReference type="EMBL" id="CUG08162.1"/>
    </source>
</evidence>
<feature type="transmembrane region" description="Helical" evidence="8">
    <location>
        <begin position="154"/>
        <end position="177"/>
    </location>
</feature>
<feature type="transmembrane region" description="Helical" evidence="8">
    <location>
        <begin position="357"/>
        <end position="375"/>
    </location>
</feature>
<evidence type="ECO:0000313" key="11">
    <source>
        <dbReference type="Proteomes" id="UP000051952"/>
    </source>
</evidence>
<evidence type="ECO:0000256" key="5">
    <source>
        <dbReference type="ARBA" id="ARBA00022692"/>
    </source>
</evidence>
<accession>A0A0S4IYG1</accession>
<evidence type="ECO:0000256" key="1">
    <source>
        <dbReference type="ARBA" id="ARBA00004141"/>
    </source>
</evidence>
<sequence length="486" mass="50943">MNRGGPSGGASHPPPASAKSLESVRLTRVLLSLWAGYAGYTMARRPFSVARSEIEEETGISKFASSSVDTAFLLCYTVAQLMYGSYIKGRYSPRSILLAGLVGSALCCLIVALSSSGLMFTLAWGLNGCFQAAGWASCVTILTPWLASSERGRIMGIWGTNMAVGGILGNVITSYLMGRGFSWRWAVAADVVILIAVAVYMGSTLIHHPNLAGFLSSQQSADGLTWHDLTSDDGHFTVDGEFVPRVSGELGNSKAANGNATAAGPSSVGSGSEGRLSFGETLRVPGIAAISASYFFHKLVRYALMFWLPYYFNKELGYSIVAAGYMSASVDVGGVLGSVSAGFFSDWYAGGTRRAQATLFFVIGMAISTALFVVMRGALVGSVAACCFVSGLTGFFAFAIDSLMSGSYLQDYCERVNVIPYLGAISGVVGGIGAAGSIASGYLTVALSGASWNVLFSVLAAMTVFAGGLMWTPIRAEMMTPPSRKL</sequence>
<evidence type="ECO:0000256" key="2">
    <source>
        <dbReference type="ARBA" id="ARBA00009598"/>
    </source>
</evidence>
<feature type="transmembrane region" description="Helical" evidence="8">
    <location>
        <begin position="284"/>
        <end position="304"/>
    </location>
</feature>
<dbReference type="EMBL" id="CYKH01000636">
    <property type="protein sequence ID" value="CUG08162.1"/>
    <property type="molecule type" value="Genomic_DNA"/>
</dbReference>
<feature type="transmembrane region" description="Helical" evidence="8">
    <location>
        <begin position="130"/>
        <end position="147"/>
    </location>
</feature>
<evidence type="ECO:0000256" key="8">
    <source>
        <dbReference type="SAM" id="Phobius"/>
    </source>
</evidence>
<dbReference type="PANTHER" id="PTHR43184:SF30">
    <property type="entry name" value="MFS DOMAIN-CONTAINING PROTEIN"/>
    <property type="match status" value="1"/>
</dbReference>
<dbReference type="InterPro" id="IPR036259">
    <property type="entry name" value="MFS_trans_sf"/>
</dbReference>
<feature type="transmembrane region" description="Helical" evidence="8">
    <location>
        <begin position="96"/>
        <end position="124"/>
    </location>
</feature>
<evidence type="ECO:0000256" key="3">
    <source>
        <dbReference type="ARBA" id="ARBA00022448"/>
    </source>
</evidence>
<dbReference type="GO" id="GO:0022857">
    <property type="term" value="F:transmembrane transporter activity"/>
    <property type="evidence" value="ECO:0007669"/>
    <property type="project" value="InterPro"/>
</dbReference>
<feature type="transmembrane region" description="Helical" evidence="8">
    <location>
        <begin position="381"/>
        <end position="400"/>
    </location>
</feature>
<name>A0A0S4IYG1_BODSA</name>
<dbReference type="AlphaFoldDB" id="A0A0S4IYG1"/>
<feature type="domain" description="Major facilitator superfamily (MFS) profile" evidence="9">
    <location>
        <begin position="24"/>
        <end position="478"/>
    </location>
</feature>
<dbReference type="SUPFAM" id="SSF103473">
    <property type="entry name" value="MFS general substrate transporter"/>
    <property type="match status" value="1"/>
</dbReference>